<name>A0ABY2GRS7_9HYPO</name>
<evidence type="ECO:0000313" key="4">
    <source>
        <dbReference type="Proteomes" id="UP001642720"/>
    </source>
</evidence>
<dbReference type="PANTHER" id="PTHR10039:SF5">
    <property type="entry name" value="NACHT DOMAIN-CONTAINING PROTEIN"/>
    <property type="match status" value="1"/>
</dbReference>
<gene>
    <name evidence="3" type="ORF">CCMA1212_009457</name>
</gene>
<feature type="non-terminal residue" evidence="3">
    <location>
        <position position="1"/>
    </location>
</feature>
<dbReference type="SUPFAM" id="SSF53474">
    <property type="entry name" value="alpha/beta-Hydrolases"/>
    <property type="match status" value="1"/>
</dbReference>
<protein>
    <recommendedName>
        <fullName evidence="2">Nephrocystin 3-like N-terminal domain-containing protein</fullName>
    </recommendedName>
</protein>
<evidence type="ECO:0000259" key="2">
    <source>
        <dbReference type="Pfam" id="PF24883"/>
    </source>
</evidence>
<dbReference type="Proteomes" id="UP001642720">
    <property type="component" value="Unassembled WGS sequence"/>
</dbReference>
<dbReference type="Pfam" id="PF24883">
    <property type="entry name" value="NPHP3_N"/>
    <property type="match status" value="2"/>
</dbReference>
<accession>A0ABY2GRS7</accession>
<evidence type="ECO:0000313" key="3">
    <source>
        <dbReference type="EMBL" id="TFA98643.1"/>
    </source>
</evidence>
<dbReference type="Gene3D" id="3.40.50.1820">
    <property type="entry name" value="alpha/beta hydrolase"/>
    <property type="match status" value="1"/>
</dbReference>
<comment type="caution">
    <text evidence="3">The sequence shown here is derived from an EMBL/GenBank/DDBJ whole genome shotgun (WGS) entry which is preliminary data.</text>
</comment>
<proteinExistence type="predicted"/>
<dbReference type="GeneID" id="300580990"/>
<dbReference type="InterPro" id="IPR056884">
    <property type="entry name" value="NPHP3-like_N"/>
</dbReference>
<dbReference type="RefSeq" id="XP_073554845.1">
    <property type="nucleotide sequence ID" value="XM_073706540.1"/>
</dbReference>
<dbReference type="InterPro" id="IPR029058">
    <property type="entry name" value="AB_hydrolase_fold"/>
</dbReference>
<sequence>VAREKYLWATTQVNFDSEIKSSQSYYHCVPRGNMASPEAKVYRLRGIPAHLDRLGLAQLIQPFLPNGKLEDITVASLALSCDFWSRAPTKTATLTLQNLPEVVRAAPAAGEWQLPVLALPKPLILDDTFYGFTPLNEVAGSEHYHDCIVISGLASHPMGSWQPRGNDKSFMWIRDTLPELVPGVRFILYGYDTKLVGSKSFQTIPDLAVNLINELKTGGWSSPSAKDLTFMAHSLGGVVLKQCLSMLADSGVSYESILQRTKGAILFGVPSEGMDIGDIHSMLGDQPNKSALVNQISDKSDFLSSLEESISGISHVRGMRLFWAYETQTTPTVEFVNNAYRRSGPETILVSRASATGNRWASDPSSTIQIDANHSDMVKLSSGSHMIGPIANKLRDVVASYHHDLAHNSTRLATRNLSVPAKSTITQALVGSSSKDTGDLSRNLAFWNSDDIMQSLCAPERDERLQQIDDSAGCSFEWVFEKPAIGLTSWLQKGDGLYWVSGRPASGKSTFMKFLHNDKRTSQLLRGWYSQSQHVKANFFFHYRGSLMQKSFEGLLRSILSQILEQAPGTLSIFQSVFQHHCQKLIDAQSLGNLYADLEEPLMANDLKHDADFQGQFSSLLECERCGMSTYKCAHSSTGTRAKAKSAQNVENISSQNHMRLNIRQFIQSNIWTLDNLEQALFKTINQQMIDLDLCLFIDALDEYDGQPEVIAEFLMKITQQRSSRTRLKILFSSRPWDKFMDAFSDCPGFRIHEHTENDIRELCAYVIQTRCPGSQELLLLVEEIVKQAKDVFLWVKLVLCDLSEIASAAARRGDTRTLSNELQEVLKDLPRDLVEYYTTIIERIPQCFRREAFCLLEVVAKGDDIHLKDVPKILSCLNFSHFSERNQIIESLDEPDLQGLAHLLRTYSGGLVEVHGQPDSLKLQLLHQTTVDFVQLPEFKDTVLRSRAHAMNDNGHTFIAKLALLQVREHEHDGNAILPLNKDFFQHAKCSEKTTGRSLYSFFSRTRHQFTLDILSSSNLARFWNIPTPLFNDRPTVHVIGAAFAADLRLFIEEALQLDPRILSEPSACCVLAIYLSFNSEVFAQKEALQMLEMLATHSFPFEKHLNCCLSRILCSMRLYPKQARAEPLILDFTRRFKDPNIDFYLPTPYRLAHGDDASQGALHMIHMSSYNVTKELLQRNANLNVKGEYGHTPLDCYAMGYLLSGRYKQEVVLDLMTLLVQHGGLLNRCTEEQWEHKMREFERECLDVSLFKRLGYPKWIKNKEARSRRSMYRAIVGLFRRK</sequence>
<feature type="domain" description="Nephrocystin 3-like N-terminal" evidence="2">
    <location>
        <begin position="476"/>
        <end position="603"/>
    </location>
</feature>
<dbReference type="InterPro" id="IPR027417">
    <property type="entry name" value="P-loop_NTPase"/>
</dbReference>
<keyword evidence="4" id="KW-1185">Reference proteome</keyword>
<dbReference type="InterPro" id="IPR036770">
    <property type="entry name" value="Ankyrin_rpt-contain_sf"/>
</dbReference>
<evidence type="ECO:0000256" key="1">
    <source>
        <dbReference type="ARBA" id="ARBA00022737"/>
    </source>
</evidence>
<organism evidence="3 4">
    <name type="scientific">Trichoderma ghanense</name>
    <dbReference type="NCBI Taxonomy" id="65468"/>
    <lineage>
        <taxon>Eukaryota</taxon>
        <taxon>Fungi</taxon>
        <taxon>Dikarya</taxon>
        <taxon>Ascomycota</taxon>
        <taxon>Pezizomycotina</taxon>
        <taxon>Sordariomycetes</taxon>
        <taxon>Hypocreomycetidae</taxon>
        <taxon>Hypocreales</taxon>
        <taxon>Hypocreaceae</taxon>
        <taxon>Trichoderma</taxon>
    </lineage>
</organism>
<reference evidence="3 4" key="1">
    <citation type="submission" date="2018-01" db="EMBL/GenBank/DDBJ databases">
        <title>Genome characterization of the sugarcane-associated fungus Trichoderma ghanense CCMA-1212 and their application in lignocelulose bioconversion.</title>
        <authorList>
            <person name="Steindorff A.S."/>
            <person name="Mendes T.D."/>
            <person name="Vilela E.S.D."/>
            <person name="Rodrigues D.S."/>
            <person name="Formighieri E.F."/>
            <person name="Melo I.S."/>
            <person name="Favaro L.C.L."/>
        </authorList>
    </citation>
    <scope>NUCLEOTIDE SEQUENCE [LARGE SCALE GENOMIC DNA]</scope>
    <source>
        <strain evidence="3 4">CCMA-1212</strain>
    </source>
</reference>
<feature type="domain" description="Nephrocystin 3-like N-terminal" evidence="2">
    <location>
        <begin position="657"/>
        <end position="735"/>
    </location>
</feature>
<dbReference type="EMBL" id="PPTA01000018">
    <property type="protein sequence ID" value="TFA98643.1"/>
    <property type="molecule type" value="Genomic_DNA"/>
</dbReference>
<dbReference type="Gene3D" id="1.25.40.20">
    <property type="entry name" value="Ankyrin repeat-containing domain"/>
    <property type="match status" value="1"/>
</dbReference>
<dbReference type="SUPFAM" id="SSF52540">
    <property type="entry name" value="P-loop containing nucleoside triphosphate hydrolases"/>
    <property type="match status" value="1"/>
</dbReference>
<dbReference type="PANTHER" id="PTHR10039">
    <property type="entry name" value="AMELOGENIN"/>
    <property type="match status" value="1"/>
</dbReference>
<keyword evidence="1" id="KW-0677">Repeat</keyword>